<dbReference type="NCBIfam" id="TIGR04183">
    <property type="entry name" value="Por_Secre_tail"/>
    <property type="match status" value="1"/>
</dbReference>
<keyword evidence="4" id="KW-1185">Reference proteome</keyword>
<dbReference type="Gene3D" id="2.130.10.10">
    <property type="entry name" value="YVTN repeat-like/Quinoprotein amine dehydrogenase"/>
    <property type="match status" value="2"/>
</dbReference>
<dbReference type="Gene3D" id="2.60.40.4070">
    <property type="match status" value="1"/>
</dbReference>
<dbReference type="InterPro" id="IPR026444">
    <property type="entry name" value="Secre_tail"/>
</dbReference>
<evidence type="ECO:0000259" key="2">
    <source>
        <dbReference type="Pfam" id="PF13860"/>
    </source>
</evidence>
<dbReference type="InterPro" id="IPR025965">
    <property type="entry name" value="FlgD/Vpr_Ig-like"/>
</dbReference>
<feature type="domain" description="FlgD/Vpr Ig-like" evidence="2">
    <location>
        <begin position="877"/>
        <end position="943"/>
    </location>
</feature>
<accession>A0ABW2DK62</accession>
<dbReference type="RefSeq" id="WP_082883109.1">
    <property type="nucleotide sequence ID" value="NZ_JBHSYQ010000003.1"/>
</dbReference>
<name>A0ABW2DK62_9BACT</name>
<dbReference type="Pfam" id="PF13860">
    <property type="entry name" value="FlgD_ig"/>
    <property type="match status" value="1"/>
</dbReference>
<feature type="transmembrane region" description="Helical" evidence="1">
    <location>
        <begin position="12"/>
        <end position="33"/>
    </location>
</feature>
<dbReference type="Proteomes" id="UP001596405">
    <property type="component" value="Unassembled WGS sequence"/>
</dbReference>
<dbReference type="SUPFAM" id="SSF110296">
    <property type="entry name" value="Oligoxyloglucan reducing end-specific cellobiohydrolase"/>
    <property type="match status" value="2"/>
</dbReference>
<keyword evidence="1" id="KW-0812">Transmembrane</keyword>
<gene>
    <name evidence="3" type="ORF">ACFQHR_05010</name>
</gene>
<comment type="caution">
    <text evidence="3">The sequence shown here is derived from an EMBL/GenBank/DDBJ whole genome shotgun (WGS) entry which is preliminary data.</text>
</comment>
<dbReference type="PANTHER" id="PTHR43739:SF5">
    <property type="entry name" value="EXO-ALPHA-SIALIDASE"/>
    <property type="match status" value="1"/>
</dbReference>
<reference evidence="4" key="1">
    <citation type="journal article" date="2019" name="Int. J. Syst. Evol. Microbiol.">
        <title>The Global Catalogue of Microorganisms (GCM) 10K type strain sequencing project: providing services to taxonomists for standard genome sequencing and annotation.</title>
        <authorList>
            <consortium name="The Broad Institute Genomics Platform"/>
            <consortium name="The Broad Institute Genome Sequencing Center for Infectious Disease"/>
            <person name="Wu L."/>
            <person name="Ma J."/>
        </authorList>
    </citation>
    <scope>NUCLEOTIDE SEQUENCE [LARGE SCALE GENOMIC DNA]</scope>
    <source>
        <strain evidence="4">CGMCC 4.7393</strain>
    </source>
</reference>
<proteinExistence type="predicted"/>
<sequence length="956" mass="103904">MIRSNWHRQFLVSGILLLVFGAILYLAALLPALTEQRSHFSRNGLIEVSRVARAERLHKQGAIGAKDDPFGRLNYEIERLKDPATGRIPEGIRQLELAYSAKLPTVEQVLRQKEPFAQYNQYFWSRRGPYNVGGRTRALALDKNNENIILAGGVSGGMWRSTNAGSSWTKVTDPNMIHSVTTVAQDRRTGKGNVWYYGTGEILGNSASKPGAFYHGNGIYKSIDNGVTWNPLPYTTTSDVSTFNKVFQFVHRIATDPINPTQDEVYAATVGGIQRSTDGGATWFPVLGTDDLSFYSTNPYYTDIDIAEKSGVKYAALSQTGGGGASQTKGIFRSVDGVTWANITPSNFPATYGRIVLDIAPSNENVVYFLVYTTATGSVANANLWKYEYVSGTGAGEGGVWTNLTQNLPMLGGRSGDLNLQGGYNMVVKVKPDNAFQVILGGTNLYFSPNGFSSSAGTRKIGGYNPSHADFALYPDHHPDQHEVVFYPSNPRRAVSAHDGGLSYTADITQSSVDWESLNNGYLTTQFYTVAMDLNTTDDLVVGGMQDNGSWAVDDIDEQTIWYEQLGGDGAFAAVTTHSMLVSVQNGTVYRLIFDDEGEYVNYSRIDPPKATGYLFVNPYTIDPNNEYTIYLPAGDTLWRNKDIRQLPTGGTQSSIGWDVIATLGTSEVISAVSVSNSPANLVYFGTRGGKLYKITDGLATAPVKLDVTGSNFPSNANISCIAIDPRDANKALVVFTNYRVQSLFYTTNGGNSWTPVGGNLEQFTNGTGNGPSTRWASILPESGGGTKYFVGTSTGLYATTELSGMSTVWVREGNTTIGQVPVDMVISRTTDNQVLVGTHGNGVYSRRYSEPLATKEEVAKATNQVLGQSYPNPFRQGSVTTIPFNLQKAAQVKLQVFDLTGRLVTTLVNDKLSAGQHKVSWAGKGSNGQVMPTGTYLYQLSVDGKNYTGRTLYVR</sequence>
<keyword evidence="1" id="KW-0472">Membrane</keyword>
<dbReference type="InterPro" id="IPR015943">
    <property type="entry name" value="WD40/YVTN_repeat-like_dom_sf"/>
</dbReference>
<dbReference type="EMBL" id="JBHSYQ010000003">
    <property type="protein sequence ID" value="MFC6996972.1"/>
    <property type="molecule type" value="Genomic_DNA"/>
</dbReference>
<dbReference type="InterPro" id="IPR052025">
    <property type="entry name" value="Xyloglucanase_GH74"/>
</dbReference>
<evidence type="ECO:0000313" key="4">
    <source>
        <dbReference type="Proteomes" id="UP001596405"/>
    </source>
</evidence>
<evidence type="ECO:0000313" key="3">
    <source>
        <dbReference type="EMBL" id="MFC6996972.1"/>
    </source>
</evidence>
<dbReference type="PANTHER" id="PTHR43739">
    <property type="entry name" value="XYLOGLUCANASE (EUROFUNG)"/>
    <property type="match status" value="1"/>
</dbReference>
<protein>
    <submittedName>
        <fullName evidence="3">FlgD immunoglobulin-like domain containing protein</fullName>
    </submittedName>
</protein>
<evidence type="ECO:0000256" key="1">
    <source>
        <dbReference type="SAM" id="Phobius"/>
    </source>
</evidence>
<keyword evidence="1" id="KW-1133">Transmembrane helix</keyword>
<organism evidence="3 4">
    <name type="scientific">Rufibacter roseus</name>
    <dbReference type="NCBI Taxonomy" id="1567108"/>
    <lineage>
        <taxon>Bacteria</taxon>
        <taxon>Pseudomonadati</taxon>
        <taxon>Bacteroidota</taxon>
        <taxon>Cytophagia</taxon>
        <taxon>Cytophagales</taxon>
        <taxon>Hymenobacteraceae</taxon>
        <taxon>Rufibacter</taxon>
    </lineage>
</organism>